<sequence>MKMAKIDRLVNVAIDLNTTTIAGKSFSDLLILGEHTLNNSARLLVVTDPNELLDLGLKSNNPLYIAVATAFAQPSHVAQVFIGRKAQDESVTDALAAVARENNSWYGLALVSREDADVMLAAAWAEANGKLFVTASADEKLPQSAEKTDIASKLEAKQYYRSAVMYSHKAAEEYPEIALMSYSFTFYPGSETWNLKKLAGVSYSPLMEGEYLACAKKNATTFEKFNDSFAVTQGGKVAAGEWIDIIRFRDWLVQEVQINVTSVLINAYGKVPYTDKGIQLIGAAVRQALDLGVARGGIAPTELDDNNKEIPSYVISLPLAAKVSNNNKGKRLLQDVKFSARLAGAIHLTEIKGNLAYSL</sequence>
<gene>
    <name evidence="1" type="ORF">BV102_00424</name>
</gene>
<dbReference type="EMBL" id="NEBY01000148">
    <property type="protein sequence ID" value="PRJ63221.1"/>
    <property type="molecule type" value="Genomic_DNA"/>
</dbReference>
<dbReference type="AlphaFoldDB" id="A0A2S9RQV1"/>
<reference evidence="1 2" key="1">
    <citation type="submission" date="2017-04" db="EMBL/GenBank/DDBJ databases">
        <title>Haemophilus influenzae in COPD genome sequencing project.</title>
        <authorList>
            <person name="Murphy T.F."/>
            <person name="Kong Y."/>
            <person name="Nadendla S."/>
            <person name="Tettelin H."/>
            <person name="Pettigrew M."/>
        </authorList>
    </citation>
    <scope>NUCLEOTIDE SEQUENCE [LARGE SCALE GENOMIC DNA]</scope>
    <source>
        <strain evidence="1 2">56P127H1</strain>
    </source>
</reference>
<dbReference type="Pfam" id="PF11863">
    <property type="entry name" value="DUF3383"/>
    <property type="match status" value="1"/>
</dbReference>
<name>A0A2S9RQV1_HAEIF</name>
<dbReference type="InterPro" id="IPR021808">
    <property type="entry name" value="DUF3383"/>
</dbReference>
<proteinExistence type="predicted"/>
<accession>A0A2S9RQV1</accession>
<dbReference type="Proteomes" id="UP000238532">
    <property type="component" value="Unassembled WGS sequence"/>
</dbReference>
<evidence type="ECO:0008006" key="3">
    <source>
        <dbReference type="Google" id="ProtNLM"/>
    </source>
</evidence>
<organism evidence="1 2">
    <name type="scientific">Haemophilus influenzae</name>
    <dbReference type="NCBI Taxonomy" id="727"/>
    <lineage>
        <taxon>Bacteria</taxon>
        <taxon>Pseudomonadati</taxon>
        <taxon>Pseudomonadota</taxon>
        <taxon>Gammaproteobacteria</taxon>
        <taxon>Pasteurellales</taxon>
        <taxon>Pasteurellaceae</taxon>
        <taxon>Haemophilus</taxon>
    </lineage>
</organism>
<comment type="caution">
    <text evidence="1">The sequence shown here is derived from an EMBL/GenBank/DDBJ whole genome shotgun (WGS) entry which is preliminary data.</text>
</comment>
<evidence type="ECO:0000313" key="1">
    <source>
        <dbReference type="EMBL" id="PRJ63221.1"/>
    </source>
</evidence>
<evidence type="ECO:0000313" key="2">
    <source>
        <dbReference type="Proteomes" id="UP000238532"/>
    </source>
</evidence>
<protein>
    <recommendedName>
        <fullName evidence="3">DUF3383 domain-containing protein</fullName>
    </recommendedName>
</protein>